<name>A0ABS4UNM5_9ACTN</name>
<dbReference type="SUPFAM" id="SSF51735">
    <property type="entry name" value="NAD(P)-binding Rossmann-fold domains"/>
    <property type="match status" value="1"/>
</dbReference>
<gene>
    <name evidence="1" type="ORF">JOF29_004269</name>
</gene>
<dbReference type="RefSeq" id="WP_344746390.1">
    <property type="nucleotide sequence ID" value="NZ_BAAAVU010000006.1"/>
</dbReference>
<dbReference type="Proteomes" id="UP000755585">
    <property type="component" value="Unassembled WGS sequence"/>
</dbReference>
<dbReference type="InterPro" id="IPR002347">
    <property type="entry name" value="SDR_fam"/>
</dbReference>
<dbReference type="EMBL" id="JAGINT010000001">
    <property type="protein sequence ID" value="MBP2353186.1"/>
    <property type="molecule type" value="Genomic_DNA"/>
</dbReference>
<reference evidence="1 2" key="1">
    <citation type="submission" date="2021-03" db="EMBL/GenBank/DDBJ databases">
        <title>Sequencing the genomes of 1000 actinobacteria strains.</title>
        <authorList>
            <person name="Klenk H.-P."/>
        </authorList>
    </citation>
    <scope>NUCLEOTIDE SEQUENCE [LARGE SCALE GENOMIC DNA]</scope>
    <source>
        <strain evidence="1 2">DSM 18824</strain>
    </source>
</reference>
<dbReference type="Pfam" id="PF00106">
    <property type="entry name" value="adh_short"/>
    <property type="match status" value="1"/>
</dbReference>
<comment type="caution">
    <text evidence="1">The sequence shown here is derived from an EMBL/GenBank/DDBJ whole genome shotgun (WGS) entry which is preliminary data.</text>
</comment>
<protein>
    <submittedName>
        <fullName evidence="1">NAD(P)-dependent dehydrogenase (Short-subunit alcohol dehydrogenase family)</fullName>
    </submittedName>
</protein>
<organism evidence="1 2">
    <name type="scientific">Kribbella aluminosa</name>
    <dbReference type="NCBI Taxonomy" id="416017"/>
    <lineage>
        <taxon>Bacteria</taxon>
        <taxon>Bacillati</taxon>
        <taxon>Actinomycetota</taxon>
        <taxon>Actinomycetes</taxon>
        <taxon>Propionibacteriales</taxon>
        <taxon>Kribbellaceae</taxon>
        <taxon>Kribbella</taxon>
    </lineage>
</organism>
<accession>A0ABS4UNM5</accession>
<proteinExistence type="predicted"/>
<evidence type="ECO:0000313" key="1">
    <source>
        <dbReference type="EMBL" id="MBP2353186.1"/>
    </source>
</evidence>
<dbReference type="Gene3D" id="3.40.50.720">
    <property type="entry name" value="NAD(P)-binding Rossmann-like Domain"/>
    <property type="match status" value="1"/>
</dbReference>
<sequence length="69" mass="7159">MDLNLSGKVVVVAGASKGIGLAITRSLAEEGATVVAGALHGSDELELLADRFRVTAVKVDLTDPDGRRR</sequence>
<keyword evidence="2" id="KW-1185">Reference proteome</keyword>
<dbReference type="InterPro" id="IPR036291">
    <property type="entry name" value="NAD(P)-bd_dom_sf"/>
</dbReference>
<evidence type="ECO:0000313" key="2">
    <source>
        <dbReference type="Proteomes" id="UP000755585"/>
    </source>
</evidence>